<sequence length="67" mass="6903">MRNSAADNATRTGPVGTGTATPEGGWSVSAERKNGTYQVEFKRGDDNEVKIIATCAEGGGVRFAPGS</sequence>
<protein>
    <submittedName>
        <fullName evidence="2">Uncharacterized protein</fullName>
    </submittedName>
</protein>
<feature type="region of interest" description="Disordered" evidence="1">
    <location>
        <begin position="1"/>
        <end position="31"/>
    </location>
</feature>
<dbReference type="AlphaFoldDB" id="A0A4Q9KHZ9"/>
<feature type="compositionally biased region" description="Polar residues" evidence="1">
    <location>
        <begin position="1"/>
        <end position="11"/>
    </location>
</feature>
<dbReference type="RefSeq" id="WP_131172978.1">
    <property type="nucleotide sequence ID" value="NZ_FXTL01000021.1"/>
</dbReference>
<gene>
    <name evidence="2" type="ORF">ET996_12930</name>
</gene>
<dbReference type="EMBL" id="SDMR01000020">
    <property type="protein sequence ID" value="TBT93029.1"/>
    <property type="molecule type" value="Genomic_DNA"/>
</dbReference>
<comment type="caution">
    <text evidence="2">The sequence shown here is derived from an EMBL/GenBank/DDBJ whole genome shotgun (WGS) entry which is preliminary data.</text>
</comment>
<evidence type="ECO:0000313" key="3">
    <source>
        <dbReference type="Proteomes" id="UP000291933"/>
    </source>
</evidence>
<organism evidence="2 3">
    <name type="scientific">Propioniciclava tarda</name>
    <dbReference type="NCBI Taxonomy" id="433330"/>
    <lineage>
        <taxon>Bacteria</taxon>
        <taxon>Bacillati</taxon>
        <taxon>Actinomycetota</taxon>
        <taxon>Actinomycetes</taxon>
        <taxon>Propionibacteriales</taxon>
        <taxon>Propionibacteriaceae</taxon>
        <taxon>Propioniciclava</taxon>
    </lineage>
</organism>
<name>A0A4Q9KHZ9_PROTD</name>
<accession>A0A4Q9KHZ9</accession>
<reference evidence="2 3" key="1">
    <citation type="submission" date="2019-01" db="EMBL/GenBank/DDBJ databases">
        <title>Lactibacter flavus gen. nov., sp. nov., a novel bacterium of the family Propionibacteriaceae isolated from raw milk and dairy products.</title>
        <authorList>
            <person name="Huptas C."/>
            <person name="Wenning M."/>
            <person name="Breitenwieser F."/>
            <person name="Doll E."/>
            <person name="Von Neubeck M."/>
            <person name="Busse H.-J."/>
            <person name="Scherer S."/>
        </authorList>
    </citation>
    <scope>NUCLEOTIDE SEQUENCE [LARGE SCALE GENOMIC DNA]</scope>
    <source>
        <strain evidence="2 3">DSM 22130</strain>
    </source>
</reference>
<proteinExistence type="predicted"/>
<dbReference type="Proteomes" id="UP000291933">
    <property type="component" value="Unassembled WGS sequence"/>
</dbReference>
<keyword evidence="3" id="KW-1185">Reference proteome</keyword>
<evidence type="ECO:0000256" key="1">
    <source>
        <dbReference type="SAM" id="MobiDB-lite"/>
    </source>
</evidence>
<evidence type="ECO:0000313" key="2">
    <source>
        <dbReference type="EMBL" id="TBT93029.1"/>
    </source>
</evidence>